<sequence length="382" mass="42986">MSSFYSDVFLDPKKLEKIFENVTALIGIITVQNTNLKRINFLKNLVNMKREFNNYVINITGNPLLTEINIGKLRNVDGGIMVRRNPSLNMTTLCKAIDKVAARNRLIAGNKVDCAIPPERLAVFHSVKKILGCLSVQETNFESLSFLENLEEIDCQDSSTCALSVVGNDYLLSLGLPKLKKINTTISIETLNNRELEFGYAEMDRLLSATNIPTSRLNGDYPTGDLPPGWCYFKSWENDLEALDENCTTLVGVIDYEGRAFTELELKRIGQIRVIYGNINLYAMTISNLSIFGALERVISLNNSFAAIEMNTMPSLVTPELPKIRQMYTPGSSLIAFNKCPYINITLEYCSRMEGILGEPVYIDTMMCSRWIHEKDVLIESP</sequence>
<feature type="domain" description="Receptor L-domain" evidence="1">
    <location>
        <begin position="13"/>
        <end position="92"/>
    </location>
</feature>
<dbReference type="PANTHER" id="PTHR21662:SF59">
    <property type="entry name" value="RECEPTOR PROTEIN-TYROSINE KINASE"/>
    <property type="match status" value="1"/>
</dbReference>
<feature type="domain" description="Receptor L-domain" evidence="1">
    <location>
        <begin position="246"/>
        <end position="339"/>
    </location>
</feature>
<evidence type="ECO:0000313" key="2">
    <source>
        <dbReference type="EMBL" id="VDL76059.1"/>
    </source>
</evidence>
<proteinExistence type="predicted"/>
<dbReference type="Proteomes" id="UP000271162">
    <property type="component" value="Unassembled WGS sequence"/>
</dbReference>
<feature type="domain" description="Receptor L-domain" evidence="1">
    <location>
        <begin position="118"/>
        <end position="199"/>
    </location>
</feature>
<evidence type="ECO:0000313" key="4">
    <source>
        <dbReference type="WBParaSite" id="NBR_0001246901-mRNA-1"/>
    </source>
</evidence>
<dbReference type="AlphaFoldDB" id="A0A0N4Y8C7"/>
<dbReference type="Pfam" id="PF01030">
    <property type="entry name" value="Recep_L_domain"/>
    <property type="match status" value="3"/>
</dbReference>
<name>A0A0N4Y8C7_NIPBR</name>
<dbReference type="PANTHER" id="PTHR21662">
    <property type="entry name" value="RECEPTOR PROTEIN-TYROSINE KINASE"/>
    <property type="match status" value="1"/>
</dbReference>
<keyword evidence="3" id="KW-1185">Reference proteome</keyword>
<reference evidence="2 3" key="2">
    <citation type="submission" date="2018-11" db="EMBL/GenBank/DDBJ databases">
        <authorList>
            <consortium name="Pathogen Informatics"/>
        </authorList>
    </citation>
    <scope>NUCLEOTIDE SEQUENCE [LARGE SCALE GENOMIC DNA]</scope>
</reference>
<evidence type="ECO:0000259" key="1">
    <source>
        <dbReference type="Pfam" id="PF01030"/>
    </source>
</evidence>
<dbReference type="SUPFAM" id="SSF52058">
    <property type="entry name" value="L domain-like"/>
    <property type="match status" value="3"/>
</dbReference>
<dbReference type="InterPro" id="IPR036941">
    <property type="entry name" value="Rcpt_L-dom_sf"/>
</dbReference>
<dbReference type="EMBL" id="UYSL01020769">
    <property type="protein sequence ID" value="VDL76059.1"/>
    <property type="molecule type" value="Genomic_DNA"/>
</dbReference>
<dbReference type="OMA" id="GVLQIWN"/>
<accession>A0A0N4Y8C7</accession>
<dbReference type="WBParaSite" id="NBR_0001246901-mRNA-1">
    <property type="protein sequence ID" value="NBR_0001246901-mRNA-1"/>
    <property type="gene ID" value="NBR_0001246901"/>
</dbReference>
<reference evidence="4" key="1">
    <citation type="submission" date="2017-02" db="UniProtKB">
        <authorList>
            <consortium name="WormBaseParasite"/>
        </authorList>
    </citation>
    <scope>IDENTIFICATION</scope>
</reference>
<dbReference type="Gene3D" id="3.80.20.20">
    <property type="entry name" value="Receptor L-domain"/>
    <property type="match status" value="2"/>
</dbReference>
<protein>
    <submittedName>
        <fullName evidence="4">Recep_L_domain domain-containing protein</fullName>
    </submittedName>
</protein>
<evidence type="ECO:0000313" key="3">
    <source>
        <dbReference type="Proteomes" id="UP000271162"/>
    </source>
</evidence>
<dbReference type="InterPro" id="IPR053079">
    <property type="entry name" value="SPS2_domain"/>
</dbReference>
<organism evidence="4">
    <name type="scientific">Nippostrongylus brasiliensis</name>
    <name type="common">Rat hookworm</name>
    <dbReference type="NCBI Taxonomy" id="27835"/>
    <lineage>
        <taxon>Eukaryota</taxon>
        <taxon>Metazoa</taxon>
        <taxon>Ecdysozoa</taxon>
        <taxon>Nematoda</taxon>
        <taxon>Chromadorea</taxon>
        <taxon>Rhabditida</taxon>
        <taxon>Rhabditina</taxon>
        <taxon>Rhabditomorpha</taxon>
        <taxon>Strongyloidea</taxon>
        <taxon>Heligmosomidae</taxon>
        <taxon>Nippostrongylus</taxon>
    </lineage>
</organism>
<gene>
    <name evidence="2" type="ORF">NBR_LOCUS12470</name>
</gene>
<dbReference type="InterPro" id="IPR000494">
    <property type="entry name" value="Rcpt_L-dom"/>
</dbReference>